<comment type="caution">
    <text evidence="1">The sequence shown here is derived from an EMBL/GenBank/DDBJ whole genome shotgun (WGS) entry which is preliminary data.</text>
</comment>
<dbReference type="RefSeq" id="WP_229534214.1">
    <property type="nucleotide sequence ID" value="NZ_JAJHJB010000005.1"/>
</dbReference>
<evidence type="ECO:0000313" key="2">
    <source>
        <dbReference type="Proteomes" id="UP001165492"/>
    </source>
</evidence>
<proteinExistence type="predicted"/>
<accession>A0ABS8HRB6</accession>
<gene>
    <name evidence="1" type="ORF">LMF89_05365</name>
</gene>
<dbReference type="InterPro" id="IPR006487">
    <property type="entry name" value="Phage_lambda_L"/>
</dbReference>
<evidence type="ECO:0000313" key="1">
    <source>
        <dbReference type="EMBL" id="MCC5464798.1"/>
    </source>
</evidence>
<organism evidence="1 2">
    <name type="scientific">Pelosinus baikalensis</name>
    <dbReference type="NCBI Taxonomy" id="2892015"/>
    <lineage>
        <taxon>Bacteria</taxon>
        <taxon>Bacillati</taxon>
        <taxon>Bacillota</taxon>
        <taxon>Negativicutes</taxon>
        <taxon>Selenomonadales</taxon>
        <taxon>Sporomusaceae</taxon>
        <taxon>Pelosinus</taxon>
    </lineage>
</organism>
<keyword evidence="2" id="KW-1185">Reference proteome</keyword>
<dbReference type="EMBL" id="JAJHJB010000005">
    <property type="protein sequence ID" value="MCC5464798.1"/>
    <property type="molecule type" value="Genomic_DNA"/>
</dbReference>
<sequence>MALNLSNISIIEKNKLTSDGAWLVLLEIQIAKDLIIRIVRNTEDIVWNGYTWVAFPFELDEIKETSQGELPQIPVRVSNISRSIQQYIEQANGGVGATVMLRVVHSQHLDIAAADIEETFTVQQVSSDSMWVTFSLGGDMPTMLRFPFRRVLKDYCPFTYKGIECGAQSHQETCNKTLGDCRERGNAARFGGEPSIPQGGIYASNR</sequence>
<dbReference type="Pfam" id="PF05100">
    <property type="entry name" value="Phage_tail_L"/>
    <property type="match status" value="1"/>
</dbReference>
<dbReference type="Proteomes" id="UP001165492">
    <property type="component" value="Unassembled WGS sequence"/>
</dbReference>
<name>A0ABS8HRB6_9FIRM</name>
<reference evidence="1" key="1">
    <citation type="submission" date="2021-11" db="EMBL/GenBank/DDBJ databases">
        <title>Description of a new species Pelosinus isolated from the bottom sediments of Lake Baikal.</title>
        <authorList>
            <person name="Zakharyuk A."/>
        </authorList>
    </citation>
    <scope>NUCLEOTIDE SEQUENCE</scope>
    <source>
        <strain evidence="1">Bkl1</strain>
    </source>
</reference>
<protein>
    <submittedName>
        <fullName evidence="1">DUF1833 family protein</fullName>
    </submittedName>
</protein>